<reference evidence="3" key="1">
    <citation type="journal article" date="2019" name="Gigascience">
        <title>De novo genome assembly of the endangered Acer yangbiense, a plant species with extremely small populations endemic to Yunnan Province, China.</title>
        <authorList>
            <person name="Yang J."/>
            <person name="Wariss H.M."/>
            <person name="Tao L."/>
            <person name="Zhang R."/>
            <person name="Yun Q."/>
            <person name="Hollingsworth P."/>
            <person name="Dao Z."/>
            <person name="Luo G."/>
            <person name="Guo H."/>
            <person name="Ma Y."/>
            <person name="Sun W."/>
        </authorList>
    </citation>
    <scope>NUCLEOTIDE SEQUENCE [LARGE SCALE GENOMIC DNA]</scope>
    <source>
        <strain evidence="3">cv. br00</strain>
    </source>
</reference>
<dbReference type="PANTHER" id="PTHR35288">
    <property type="entry name" value="TAIL FIBER"/>
    <property type="match status" value="1"/>
</dbReference>
<gene>
    <name evidence="2" type="ORF">DKX38_010633</name>
</gene>
<keyword evidence="1" id="KW-0812">Transmembrane</keyword>
<sequence length="169" mass="18162">MCSTPIHVTSSQLIASEIFPAPVVKALLYPGAVLNGLVRNMTVPSWDNLLNIYNLTSVKEAPAVTDLQRLEVLAGSYFSVAGALVGILKPGRMSMFGTLLIIWGLVKEGILGKPVNTDPAKAVYVYPTMLIALVCAFSSVKYDMKKVVKSASPRPIAKPLQSSSKSKLR</sequence>
<dbReference type="Proteomes" id="UP000326939">
    <property type="component" value="Chromosome 6"/>
</dbReference>
<evidence type="ECO:0000313" key="2">
    <source>
        <dbReference type="EMBL" id="KAB5553322.1"/>
    </source>
</evidence>
<dbReference type="PANTHER" id="PTHR35288:SF1">
    <property type="entry name" value="TAIL FIBER"/>
    <property type="match status" value="1"/>
</dbReference>
<comment type="caution">
    <text evidence="2">The sequence shown here is derived from an EMBL/GenBank/DDBJ whole genome shotgun (WGS) entry which is preliminary data.</text>
</comment>
<keyword evidence="3" id="KW-1185">Reference proteome</keyword>
<name>A0A5N5ME97_9ROSI</name>
<feature type="transmembrane region" description="Helical" evidence="1">
    <location>
        <begin position="123"/>
        <end position="140"/>
    </location>
</feature>
<keyword evidence="1" id="KW-1133">Transmembrane helix</keyword>
<accession>A0A5N5ME97</accession>
<dbReference type="AlphaFoldDB" id="A0A5N5ME97"/>
<evidence type="ECO:0000256" key="1">
    <source>
        <dbReference type="SAM" id="Phobius"/>
    </source>
</evidence>
<evidence type="ECO:0000313" key="3">
    <source>
        <dbReference type="Proteomes" id="UP000326939"/>
    </source>
</evidence>
<organism evidence="2 3">
    <name type="scientific">Salix brachista</name>
    <dbReference type="NCBI Taxonomy" id="2182728"/>
    <lineage>
        <taxon>Eukaryota</taxon>
        <taxon>Viridiplantae</taxon>
        <taxon>Streptophyta</taxon>
        <taxon>Embryophyta</taxon>
        <taxon>Tracheophyta</taxon>
        <taxon>Spermatophyta</taxon>
        <taxon>Magnoliopsida</taxon>
        <taxon>eudicotyledons</taxon>
        <taxon>Gunneridae</taxon>
        <taxon>Pentapetalae</taxon>
        <taxon>rosids</taxon>
        <taxon>fabids</taxon>
        <taxon>Malpighiales</taxon>
        <taxon>Salicaceae</taxon>
        <taxon>Saliceae</taxon>
        <taxon>Salix</taxon>
    </lineage>
</organism>
<proteinExistence type="predicted"/>
<keyword evidence="1" id="KW-0472">Membrane</keyword>
<dbReference type="EMBL" id="VDCV01000006">
    <property type="protein sequence ID" value="KAB5553322.1"/>
    <property type="molecule type" value="Genomic_DNA"/>
</dbReference>
<protein>
    <submittedName>
        <fullName evidence="2">Uncharacterized protein</fullName>
    </submittedName>
</protein>